<feature type="compositionally biased region" description="Acidic residues" evidence="1">
    <location>
        <begin position="59"/>
        <end position="73"/>
    </location>
</feature>
<dbReference type="OrthoDB" id="1215716at2"/>
<dbReference type="AlphaFoldDB" id="A0A3G8XGA8"/>
<organism evidence="2 3">
    <name type="scientific">Kaistella carnis</name>
    <dbReference type="NCBI Taxonomy" id="1241979"/>
    <lineage>
        <taxon>Bacteria</taxon>
        <taxon>Pseudomonadati</taxon>
        <taxon>Bacteroidota</taxon>
        <taxon>Flavobacteriia</taxon>
        <taxon>Flavobacteriales</taxon>
        <taxon>Weeksellaceae</taxon>
        <taxon>Chryseobacterium group</taxon>
        <taxon>Kaistella</taxon>
    </lineage>
</organism>
<dbReference type="RefSeq" id="WP_125021526.1">
    <property type="nucleotide sequence ID" value="NZ_CP034159.1"/>
</dbReference>
<protein>
    <submittedName>
        <fullName evidence="2">DUF4280 domain-containing protein</fullName>
    </submittedName>
</protein>
<gene>
    <name evidence="2" type="ORF">EIB73_00315</name>
</gene>
<feature type="region of interest" description="Disordered" evidence="1">
    <location>
        <begin position="35"/>
        <end position="101"/>
    </location>
</feature>
<evidence type="ECO:0000256" key="1">
    <source>
        <dbReference type="SAM" id="MobiDB-lite"/>
    </source>
</evidence>
<keyword evidence="3" id="KW-1185">Reference proteome</keyword>
<sequence>MAEPIPYKVKSGENMMDIAKKLGLKDWHQLKEYHDSVSDQKTSEMPFAGSTLMTPSQEEVYEMNGEEPPLDPVEEQKKATQKQEEEKKKEEEEKKQEELSKGEHDGKYFVVHGAKCVCDKAVNPRQTADLQVTSHKSIVLNDQSKKYLATEDDKTFLPPAATFGQCKLQPTTGGYLPCSFVPTPKWDKTYESTQVLGKKTLTEISELKCMIGGNITINKHGQTDSVSNAHADNTDPLELAAVNPSIEMPKKKVEYPIVTSIAITEVEDREKFQEKDSKIKEVIFLRKDEEASFRANLKSGNKQLTSWMVYTDHKGDKENRLLVREQIGTEFSQSFGEFGKYRIEGYGKPKKPDFENGKYDKCDASCSIDIEVVENKLQDLGITSYEYSSRIDPLKKLKFRKGVPTRIRAEFFIQKLTEDEKGRLTMHVEDGAGNNISNAKTGTSSITFTPKNSNATYTVKAK</sequence>
<reference evidence="3" key="1">
    <citation type="submission" date="2018-11" db="EMBL/GenBank/DDBJ databases">
        <title>Proposal to divide the Flavobacteriaceae and reorganize its genera based on Amino Acid Identity values calculated from whole genome sequences.</title>
        <authorList>
            <person name="Nicholson A.C."/>
            <person name="Gulvik C.A."/>
            <person name="Whitney A.M."/>
            <person name="Humrighouse B.W."/>
            <person name="Bell M."/>
            <person name="Holmes B."/>
            <person name="Steigerwalt A.G."/>
            <person name="Villarma A."/>
            <person name="Sheth M."/>
            <person name="Batra D."/>
            <person name="Pryor J."/>
            <person name="Bernardet J.-F."/>
            <person name="Hugo C."/>
            <person name="Kampfer P."/>
            <person name="Newman J.D."/>
            <person name="McQuiston J.R."/>
        </authorList>
    </citation>
    <scope>NUCLEOTIDE SEQUENCE [LARGE SCALE GENOMIC DNA]</scope>
    <source>
        <strain evidence="3">G0081</strain>
    </source>
</reference>
<dbReference type="Proteomes" id="UP000270185">
    <property type="component" value="Chromosome"/>
</dbReference>
<dbReference type="EMBL" id="CP034159">
    <property type="protein sequence ID" value="AZI31708.1"/>
    <property type="molecule type" value="Genomic_DNA"/>
</dbReference>
<dbReference type="InterPro" id="IPR025460">
    <property type="entry name" value="DUF4280"/>
</dbReference>
<feature type="compositionally biased region" description="Basic and acidic residues" evidence="1">
    <location>
        <begin position="74"/>
        <end position="101"/>
    </location>
</feature>
<accession>A0A3G8XGA8</accession>
<proteinExistence type="predicted"/>
<name>A0A3G8XGA8_9FLAO</name>
<evidence type="ECO:0000313" key="2">
    <source>
        <dbReference type="EMBL" id="AZI31708.1"/>
    </source>
</evidence>
<dbReference type="Pfam" id="PF14107">
    <property type="entry name" value="DUF4280"/>
    <property type="match status" value="1"/>
</dbReference>
<evidence type="ECO:0000313" key="3">
    <source>
        <dbReference type="Proteomes" id="UP000270185"/>
    </source>
</evidence>
<dbReference type="KEGG" id="ccas:EIB73_00315"/>